<accession>A0A1F7GEL0</accession>
<dbReference type="SUPFAM" id="SSF53244">
    <property type="entry name" value="MurD-like peptide ligases, peptide-binding domain"/>
    <property type="match status" value="1"/>
</dbReference>
<dbReference type="GO" id="GO:0005524">
    <property type="term" value="F:ATP binding"/>
    <property type="evidence" value="ECO:0007669"/>
    <property type="project" value="InterPro"/>
</dbReference>
<feature type="domain" description="Mur ligase C-terminal" evidence="3">
    <location>
        <begin position="242"/>
        <end position="383"/>
    </location>
</feature>
<dbReference type="EMBL" id="MFZG01000009">
    <property type="protein sequence ID" value="OGK17327.1"/>
    <property type="molecule type" value="Genomic_DNA"/>
</dbReference>
<evidence type="ECO:0000259" key="3">
    <source>
        <dbReference type="Pfam" id="PF02875"/>
    </source>
</evidence>
<sequence>MIDTIQDLKNFYHFFQSVIANLRYGFPGRKLKLIGVTGTDGKTTTTHLIYHILKSSGKKVSLISSVFANIAGRAYGLGFHVTTPDVFPLHNFFRQSAAAGDEYFVLETTSHALEQNRVSLVKFEIGVITNITHEHLDFHKTYKNYVKAKSILLKNSKIGLVNADDQSFALLKKIPGSRTRKLFTYALKKRADFRKDLNKDLRLNLTAYNNYNYLAAYSVCKILSLPDRKIFPALKSFQLPPGRLEFVVKKPLRVIIDFAHTPNALHQVLSEVKAKYVKKGNRLIHVFGSAAKRDKSKRPIMGKESAGFADLIILTEEDYRDEDPQKICREIAVGIHTKGFRFASSYSSRMPNKSCFIEIDRQKAITKAIALARPGDVVITTGKSHEKSLCRGKTEYPWSEHQAVKVALKIRSSKSVPAGR</sequence>
<evidence type="ECO:0008006" key="7">
    <source>
        <dbReference type="Google" id="ProtNLM"/>
    </source>
</evidence>
<evidence type="ECO:0000313" key="5">
    <source>
        <dbReference type="EMBL" id="OGK17327.1"/>
    </source>
</evidence>
<keyword evidence="2" id="KW-0133">Cell shape</keyword>
<dbReference type="Pfam" id="PF02875">
    <property type="entry name" value="Mur_ligase_C"/>
    <property type="match status" value="1"/>
</dbReference>
<gene>
    <name evidence="5" type="ORF">A2774_03960</name>
</gene>
<evidence type="ECO:0000259" key="4">
    <source>
        <dbReference type="Pfam" id="PF08245"/>
    </source>
</evidence>
<comment type="subcellular location">
    <subcellularLocation>
        <location evidence="2">Cytoplasm</location>
    </subcellularLocation>
</comment>
<dbReference type="AlphaFoldDB" id="A0A1F7GEL0"/>
<organism evidence="5 6">
    <name type="scientific">Candidatus Roizmanbacteria bacterium RIFCSPHIGHO2_01_FULL_39_12c</name>
    <dbReference type="NCBI Taxonomy" id="1802031"/>
    <lineage>
        <taxon>Bacteria</taxon>
        <taxon>Candidatus Roizmaniibacteriota</taxon>
    </lineage>
</organism>
<keyword evidence="2" id="KW-0131">Cell cycle</keyword>
<dbReference type="SUPFAM" id="SSF53623">
    <property type="entry name" value="MurD-like peptide ligases, catalytic domain"/>
    <property type="match status" value="1"/>
</dbReference>
<keyword evidence="2" id="KW-0573">Peptidoglycan synthesis</keyword>
<comment type="pathway">
    <text evidence="2">Cell wall biogenesis; peptidoglycan biosynthesis.</text>
</comment>
<evidence type="ECO:0000256" key="2">
    <source>
        <dbReference type="RuleBase" id="RU004135"/>
    </source>
</evidence>
<dbReference type="NCBIfam" id="TIGR01085">
    <property type="entry name" value="murE"/>
    <property type="match status" value="1"/>
</dbReference>
<dbReference type="GO" id="GO:0009252">
    <property type="term" value="P:peptidoglycan biosynthetic process"/>
    <property type="evidence" value="ECO:0007669"/>
    <property type="project" value="UniProtKB-UniPathway"/>
</dbReference>
<dbReference type="GO" id="GO:0005737">
    <property type="term" value="C:cytoplasm"/>
    <property type="evidence" value="ECO:0007669"/>
    <property type="project" value="UniProtKB-SubCell"/>
</dbReference>
<dbReference type="InterPro" id="IPR005761">
    <property type="entry name" value="UDP-N-AcMur-Glu-dNH2Pim_ligase"/>
</dbReference>
<evidence type="ECO:0000313" key="6">
    <source>
        <dbReference type="Proteomes" id="UP000177208"/>
    </source>
</evidence>
<comment type="caution">
    <text evidence="5">The sequence shown here is derived from an EMBL/GenBank/DDBJ whole genome shotgun (WGS) entry which is preliminary data.</text>
</comment>
<proteinExistence type="inferred from homology"/>
<dbReference type="GO" id="GO:0016881">
    <property type="term" value="F:acid-amino acid ligase activity"/>
    <property type="evidence" value="ECO:0007669"/>
    <property type="project" value="InterPro"/>
</dbReference>
<feature type="domain" description="Mur ligase central" evidence="4">
    <location>
        <begin position="36"/>
        <end position="197"/>
    </location>
</feature>
<reference evidence="5 6" key="1">
    <citation type="journal article" date="2016" name="Nat. Commun.">
        <title>Thousands of microbial genomes shed light on interconnected biogeochemical processes in an aquifer system.</title>
        <authorList>
            <person name="Anantharaman K."/>
            <person name="Brown C.T."/>
            <person name="Hug L.A."/>
            <person name="Sharon I."/>
            <person name="Castelle C.J."/>
            <person name="Probst A.J."/>
            <person name="Thomas B.C."/>
            <person name="Singh A."/>
            <person name="Wilkins M.J."/>
            <person name="Karaoz U."/>
            <person name="Brodie E.L."/>
            <person name="Williams K.H."/>
            <person name="Hubbard S.S."/>
            <person name="Banfield J.F."/>
        </authorList>
    </citation>
    <scope>NUCLEOTIDE SEQUENCE [LARGE SCALE GENOMIC DNA]</scope>
</reference>
<dbReference type="PANTHER" id="PTHR23135">
    <property type="entry name" value="MUR LIGASE FAMILY MEMBER"/>
    <property type="match status" value="1"/>
</dbReference>
<keyword evidence="2" id="KW-0961">Cell wall biogenesis/degradation</keyword>
<dbReference type="GO" id="GO:0008360">
    <property type="term" value="P:regulation of cell shape"/>
    <property type="evidence" value="ECO:0007669"/>
    <property type="project" value="UniProtKB-KW"/>
</dbReference>
<dbReference type="UniPathway" id="UPA00219"/>
<dbReference type="InterPro" id="IPR036565">
    <property type="entry name" value="Mur-like_cat_sf"/>
</dbReference>
<keyword evidence="2" id="KW-0132">Cell division</keyword>
<dbReference type="InterPro" id="IPR013221">
    <property type="entry name" value="Mur_ligase_cen"/>
</dbReference>
<protein>
    <recommendedName>
        <fullName evidence="7">UDP-N-acetylmuramyl-tripeptide synthetase</fullName>
    </recommendedName>
</protein>
<dbReference type="Gene3D" id="3.90.190.20">
    <property type="entry name" value="Mur ligase, C-terminal domain"/>
    <property type="match status" value="1"/>
</dbReference>
<dbReference type="Proteomes" id="UP000177208">
    <property type="component" value="Unassembled WGS sequence"/>
</dbReference>
<name>A0A1F7GEL0_9BACT</name>
<evidence type="ECO:0000256" key="1">
    <source>
        <dbReference type="ARBA" id="ARBA00005898"/>
    </source>
</evidence>
<dbReference type="Gene3D" id="3.40.1190.10">
    <property type="entry name" value="Mur-like, catalytic domain"/>
    <property type="match status" value="1"/>
</dbReference>
<dbReference type="Pfam" id="PF08245">
    <property type="entry name" value="Mur_ligase_M"/>
    <property type="match status" value="1"/>
</dbReference>
<dbReference type="GO" id="GO:0051301">
    <property type="term" value="P:cell division"/>
    <property type="evidence" value="ECO:0007669"/>
    <property type="project" value="UniProtKB-KW"/>
</dbReference>
<comment type="similarity">
    <text evidence="1">Belongs to the MurCDEF family. MurE subfamily.</text>
</comment>
<dbReference type="InterPro" id="IPR036615">
    <property type="entry name" value="Mur_ligase_C_dom_sf"/>
</dbReference>
<dbReference type="PANTHER" id="PTHR23135:SF4">
    <property type="entry name" value="UDP-N-ACETYLMURAMOYL-L-ALANYL-D-GLUTAMATE--2,6-DIAMINOPIMELATE LIGASE MURE HOMOLOG, CHLOROPLASTIC"/>
    <property type="match status" value="1"/>
</dbReference>
<dbReference type="InterPro" id="IPR004101">
    <property type="entry name" value="Mur_ligase_C"/>
</dbReference>
<dbReference type="GO" id="GO:0071555">
    <property type="term" value="P:cell wall organization"/>
    <property type="evidence" value="ECO:0007669"/>
    <property type="project" value="UniProtKB-KW"/>
</dbReference>